<proteinExistence type="predicted"/>
<keyword evidence="5" id="KW-0614">Plasmid</keyword>
<dbReference type="GO" id="GO:0003700">
    <property type="term" value="F:DNA-binding transcription factor activity"/>
    <property type="evidence" value="ECO:0007669"/>
    <property type="project" value="InterPro"/>
</dbReference>
<dbReference type="SMART" id="SM00866">
    <property type="entry name" value="UTRA"/>
    <property type="match status" value="1"/>
</dbReference>
<dbReference type="GO" id="GO:0045892">
    <property type="term" value="P:negative regulation of DNA-templated transcription"/>
    <property type="evidence" value="ECO:0007669"/>
    <property type="project" value="TreeGrafter"/>
</dbReference>
<dbReference type="InterPro" id="IPR012702">
    <property type="entry name" value="CP_lyase_PhnF"/>
</dbReference>
<dbReference type="Pfam" id="PF00392">
    <property type="entry name" value="GntR"/>
    <property type="match status" value="1"/>
</dbReference>
<dbReference type="KEGG" id="rjg:CCGE525_32655"/>
<feature type="domain" description="HTH gntR-type" evidence="4">
    <location>
        <begin position="7"/>
        <end position="75"/>
    </location>
</feature>
<keyword evidence="1" id="KW-0805">Transcription regulation</keyword>
<dbReference type="InterPro" id="IPR036388">
    <property type="entry name" value="WH-like_DNA-bd_sf"/>
</dbReference>
<dbReference type="GO" id="GO:0003677">
    <property type="term" value="F:DNA binding"/>
    <property type="evidence" value="ECO:0007669"/>
    <property type="project" value="UniProtKB-KW"/>
</dbReference>
<dbReference type="InterPro" id="IPR011663">
    <property type="entry name" value="UTRA"/>
</dbReference>
<dbReference type="Gene3D" id="1.10.10.10">
    <property type="entry name" value="Winged helix-like DNA-binding domain superfamily/Winged helix DNA-binding domain"/>
    <property type="match status" value="1"/>
</dbReference>
<dbReference type="SUPFAM" id="SSF46785">
    <property type="entry name" value="Winged helix' DNA-binding domain"/>
    <property type="match status" value="1"/>
</dbReference>
<sequence>MQKKLLHGQWRMVESDIAEDILAGRIAPQTQLPKETELMEKFGVGRHTVRRAISQLETRGLVRVEQGRGTFVQSRIDYRLSERTRFSQNLLDQGRETLGQPIHEEVIEAPTKIAEALRLPIGEPVYHIVRREFVDDKPISHSHSYFPVRRFPGFNDARRSGRSITSILADYGVPDYIRLRTDIVARLPTAEEARHLMQDPSLPVVALKKVDVDLKGMPVAYSESVWPGERVQFSIDNTSQLLDALARRSES</sequence>
<evidence type="ECO:0000256" key="3">
    <source>
        <dbReference type="ARBA" id="ARBA00023163"/>
    </source>
</evidence>
<evidence type="ECO:0000259" key="4">
    <source>
        <dbReference type="PROSITE" id="PS50949"/>
    </source>
</evidence>
<dbReference type="InterPro" id="IPR028978">
    <property type="entry name" value="Chorismate_lyase_/UTRA_dom_sf"/>
</dbReference>
<dbReference type="PANTHER" id="PTHR44846">
    <property type="entry name" value="MANNOSYL-D-GLYCERATE TRANSPORT/METABOLISM SYSTEM REPRESSOR MNGR-RELATED"/>
    <property type="match status" value="1"/>
</dbReference>
<dbReference type="InterPro" id="IPR050679">
    <property type="entry name" value="Bact_HTH_transcr_reg"/>
</dbReference>
<keyword evidence="6" id="KW-1185">Reference proteome</keyword>
<dbReference type="CDD" id="cd07377">
    <property type="entry name" value="WHTH_GntR"/>
    <property type="match status" value="1"/>
</dbReference>
<dbReference type="AlphaFoldDB" id="A0A387FYJ5"/>
<dbReference type="InterPro" id="IPR000524">
    <property type="entry name" value="Tscrpt_reg_HTH_GntR"/>
</dbReference>
<evidence type="ECO:0000313" key="6">
    <source>
        <dbReference type="Proteomes" id="UP000282195"/>
    </source>
</evidence>
<protein>
    <submittedName>
        <fullName evidence="5">Phosphonate metabolism transcriptional regulator PhnF</fullName>
    </submittedName>
</protein>
<dbReference type="Proteomes" id="UP000282195">
    <property type="component" value="Plasmid pRCCGE525c"/>
</dbReference>
<dbReference type="SMART" id="SM00345">
    <property type="entry name" value="HTH_GNTR"/>
    <property type="match status" value="1"/>
</dbReference>
<dbReference type="Gene3D" id="3.40.1410.10">
    <property type="entry name" value="Chorismate lyase-like"/>
    <property type="match status" value="1"/>
</dbReference>
<reference evidence="5 6" key="1">
    <citation type="submission" date="2018-10" db="EMBL/GenBank/DDBJ databases">
        <title>Rhizobium etli, R. leguminosarum and a new Rhizobium genospecies from Phaseolus dumosus.</title>
        <authorList>
            <person name="Ramirez-Puebla S.T."/>
            <person name="Rogel-Hernandez M.A."/>
            <person name="Guerrero G."/>
            <person name="Ormeno-Orrillo E."/>
            <person name="Martinez-Romero J.C."/>
            <person name="Negrete-Yankelevich S."/>
            <person name="Martinez-Romero E."/>
        </authorList>
    </citation>
    <scope>NUCLEOTIDE SEQUENCE [LARGE SCALE GENOMIC DNA]</scope>
    <source>
        <strain evidence="5 6">CCGE525</strain>
        <plasmid evidence="6">prccge525c</plasmid>
    </source>
</reference>
<dbReference type="OrthoDB" id="5454556at2"/>
<dbReference type="InterPro" id="IPR036390">
    <property type="entry name" value="WH_DNA-bd_sf"/>
</dbReference>
<dbReference type="PROSITE" id="PS50949">
    <property type="entry name" value="HTH_GNTR"/>
    <property type="match status" value="1"/>
</dbReference>
<keyword evidence="3" id="KW-0804">Transcription</keyword>
<keyword evidence="2" id="KW-0238">DNA-binding</keyword>
<name>A0A387FYJ5_9HYPH</name>
<dbReference type="SUPFAM" id="SSF64288">
    <property type="entry name" value="Chorismate lyase-like"/>
    <property type="match status" value="1"/>
</dbReference>
<dbReference type="EMBL" id="CP032695">
    <property type="protein sequence ID" value="AYG63408.1"/>
    <property type="molecule type" value="Genomic_DNA"/>
</dbReference>
<accession>A0A387FYJ5</accession>
<organism evidence="5 6">
    <name type="scientific">Rhizobium jaguaris</name>
    <dbReference type="NCBI Taxonomy" id="1312183"/>
    <lineage>
        <taxon>Bacteria</taxon>
        <taxon>Pseudomonadati</taxon>
        <taxon>Pseudomonadota</taxon>
        <taxon>Alphaproteobacteria</taxon>
        <taxon>Hyphomicrobiales</taxon>
        <taxon>Rhizobiaceae</taxon>
        <taxon>Rhizobium/Agrobacterium group</taxon>
        <taxon>Rhizobium</taxon>
    </lineage>
</organism>
<gene>
    <name evidence="5" type="primary">phnF</name>
    <name evidence="5" type="ORF">CCGE525_32655</name>
</gene>
<dbReference type="NCBIfam" id="TIGR02325">
    <property type="entry name" value="C_P_lyase_phnF"/>
    <property type="match status" value="1"/>
</dbReference>
<evidence type="ECO:0000256" key="1">
    <source>
        <dbReference type="ARBA" id="ARBA00023015"/>
    </source>
</evidence>
<geneLocation type="plasmid" evidence="6">
    <name>prccge525c</name>
</geneLocation>
<dbReference type="PRINTS" id="PR00035">
    <property type="entry name" value="HTHGNTR"/>
</dbReference>
<dbReference type="Pfam" id="PF07702">
    <property type="entry name" value="UTRA"/>
    <property type="match status" value="1"/>
</dbReference>
<evidence type="ECO:0000256" key="2">
    <source>
        <dbReference type="ARBA" id="ARBA00023125"/>
    </source>
</evidence>
<dbReference type="PANTHER" id="PTHR44846:SF1">
    <property type="entry name" value="MANNOSYL-D-GLYCERATE TRANSPORT_METABOLISM SYSTEM REPRESSOR MNGR-RELATED"/>
    <property type="match status" value="1"/>
</dbReference>
<dbReference type="RefSeq" id="WP_120708312.1">
    <property type="nucleotide sequence ID" value="NZ_CP032695.1"/>
</dbReference>
<evidence type="ECO:0000313" key="5">
    <source>
        <dbReference type="EMBL" id="AYG63408.1"/>
    </source>
</evidence>